<keyword evidence="2" id="KW-1185">Reference proteome</keyword>
<proteinExistence type="predicted"/>
<name>A0A4Z1E700_9HELO</name>
<reference evidence="1 2" key="1">
    <citation type="submission" date="2017-12" db="EMBL/GenBank/DDBJ databases">
        <title>Comparative genomics of Botrytis spp.</title>
        <authorList>
            <person name="Valero-Jimenez C.A."/>
            <person name="Tapia P."/>
            <person name="Veloso J."/>
            <person name="Silva-Moreno E."/>
            <person name="Staats M."/>
            <person name="Valdes J.H."/>
            <person name="Van Kan J.A.L."/>
        </authorList>
    </citation>
    <scope>NUCLEOTIDE SEQUENCE [LARGE SCALE GENOMIC DNA]</scope>
    <source>
        <strain evidence="1 2">Bt9001</strain>
    </source>
</reference>
<accession>A0A4Z1E700</accession>
<evidence type="ECO:0000313" key="1">
    <source>
        <dbReference type="EMBL" id="TGO07845.1"/>
    </source>
</evidence>
<organism evidence="1 2">
    <name type="scientific">Botrytis tulipae</name>
    <dbReference type="NCBI Taxonomy" id="87230"/>
    <lineage>
        <taxon>Eukaryota</taxon>
        <taxon>Fungi</taxon>
        <taxon>Dikarya</taxon>
        <taxon>Ascomycota</taxon>
        <taxon>Pezizomycotina</taxon>
        <taxon>Leotiomycetes</taxon>
        <taxon>Helotiales</taxon>
        <taxon>Sclerotiniaceae</taxon>
        <taxon>Botrytis</taxon>
    </lineage>
</organism>
<dbReference type="EMBL" id="PQXH01000242">
    <property type="protein sequence ID" value="TGO07845.1"/>
    <property type="molecule type" value="Genomic_DNA"/>
</dbReference>
<gene>
    <name evidence="1" type="ORF">BTUL_0242g00100</name>
</gene>
<comment type="caution">
    <text evidence="1">The sequence shown here is derived from an EMBL/GenBank/DDBJ whole genome shotgun (WGS) entry which is preliminary data.</text>
</comment>
<dbReference type="SUPFAM" id="SSF50370">
    <property type="entry name" value="Ricin B-like lectins"/>
    <property type="match status" value="1"/>
</dbReference>
<sequence length="156" mass="17472">MFTSVASICPLIDGKYHLISRNKMGQAALYLSVVEGRVIITPETPTVWFFAYQSERGSYRIWQDGTENVLDSTNDQYNPALVLKHHGENWQQWAARLQIDATRGPVDPQRVTGLTLTPLSFPQNLLTMEGGSVRVLPARPHGENIEPSQIWSAIPV</sequence>
<dbReference type="InterPro" id="IPR035992">
    <property type="entry name" value="Ricin_B-like_lectins"/>
</dbReference>
<dbReference type="Proteomes" id="UP000297777">
    <property type="component" value="Unassembled WGS sequence"/>
</dbReference>
<evidence type="ECO:0000313" key="2">
    <source>
        <dbReference type="Proteomes" id="UP000297777"/>
    </source>
</evidence>
<dbReference type="OrthoDB" id="3472627at2759"/>
<dbReference type="AlphaFoldDB" id="A0A4Z1E700"/>
<protein>
    <submittedName>
        <fullName evidence="1">Uncharacterized protein</fullName>
    </submittedName>
</protein>